<name>A0A378TA50_9MYCO</name>
<evidence type="ECO:0000313" key="2">
    <source>
        <dbReference type="Proteomes" id="UP000254978"/>
    </source>
</evidence>
<reference evidence="1 2" key="1">
    <citation type="submission" date="2018-06" db="EMBL/GenBank/DDBJ databases">
        <authorList>
            <consortium name="Pathogen Informatics"/>
            <person name="Doyle S."/>
        </authorList>
    </citation>
    <scope>NUCLEOTIDE SEQUENCE [LARGE SCALE GENOMIC DNA]</scope>
    <source>
        <strain evidence="1 2">NCTC10821</strain>
    </source>
</reference>
<dbReference type="AlphaFoldDB" id="A0A378TA50"/>
<keyword evidence="2" id="KW-1185">Reference proteome</keyword>
<protein>
    <submittedName>
        <fullName evidence="1">Uncharacterized protein</fullName>
    </submittedName>
</protein>
<proteinExistence type="predicted"/>
<accession>A0A378TA50</accession>
<organism evidence="1 2">
    <name type="scientific">Mycolicibacterium tokaiense</name>
    <dbReference type="NCBI Taxonomy" id="39695"/>
    <lineage>
        <taxon>Bacteria</taxon>
        <taxon>Bacillati</taxon>
        <taxon>Actinomycetota</taxon>
        <taxon>Actinomycetes</taxon>
        <taxon>Mycobacteriales</taxon>
        <taxon>Mycobacteriaceae</taxon>
        <taxon>Mycolicibacterium</taxon>
    </lineage>
</organism>
<gene>
    <name evidence="1" type="ORF">NCTC10821_01153</name>
</gene>
<sequence length="62" mass="6682">MGAKNLDDVRGDVTLSEPYDVCGHAVVRGKTFGDFGREPALAAFKSRQLRRRDANVCGGATQ</sequence>
<evidence type="ECO:0000313" key="1">
    <source>
        <dbReference type="EMBL" id="STZ57649.1"/>
    </source>
</evidence>
<dbReference type="Proteomes" id="UP000254978">
    <property type="component" value="Unassembled WGS sequence"/>
</dbReference>
<dbReference type="EMBL" id="UGQT01000001">
    <property type="protein sequence ID" value="STZ57649.1"/>
    <property type="molecule type" value="Genomic_DNA"/>
</dbReference>